<dbReference type="Pfam" id="PF07767">
    <property type="entry name" value="Nop53"/>
    <property type="match status" value="1"/>
</dbReference>
<dbReference type="Proteomes" id="UP000695000">
    <property type="component" value="Unplaced"/>
</dbReference>
<comment type="subcellular location">
    <subcellularLocation>
        <location evidence="5">Nucleus</location>
        <location evidence="5">Nucleolus</location>
    </subcellularLocation>
    <subcellularLocation>
        <location evidence="5">Nucleus</location>
        <location evidence="5">Nucleoplasm</location>
    </subcellularLocation>
</comment>
<sequence length="431" mass="50259">MKMTVAKKKRVSKKTKSAWRKHVDIGDVEDYLEDLRHEERMGAPLSTLTNEELFKVDTGTEEVILTSKQQKRQQLRDKPLKHLQLLKPHTNVPDPITKRNRVKSKEEKQKGIAKFINKKLEARAKRPKQIRKVEEETDDVWENFCEDDSMAKEIKTNQWFNDETQMNLLLGSSKKKKVMPNTMKNKSAGVESVQLPHPGTSYNPSYEDHKNLMDQVIAEELKIIKEEEHLARVTTKMYAKSTVQEKESNWLVEMSEGLKPDNENEEIEDSGRISLNPPTENKKKNKQQRRKQQEEKILRAQRIIAKKEKRKGSDLNRLRAIQKSIESLEAKNKELFEKKQKLREKKSLETKRLARLKFEAGDIDFNRGDEIAGNLRNLKKGGSVLGDRFKSLQMRNIIPPTEMSVRKKAKVKRFEKIKGDWKKTVARPGFI</sequence>
<protein>
    <recommendedName>
        <fullName evidence="2 5">Ribosome biogenesis protein NOP53</fullName>
    </recommendedName>
</protein>
<dbReference type="PIRSF" id="PIRSF017302">
    <property type="entry name" value="Gltscr2"/>
    <property type="match status" value="1"/>
</dbReference>
<evidence type="ECO:0000256" key="4">
    <source>
        <dbReference type="ARBA" id="ARBA00023242"/>
    </source>
</evidence>
<dbReference type="PANTHER" id="PTHR14211:SF7">
    <property type="entry name" value="RIBOSOME BIOGENESIS PROTEIN NOP53"/>
    <property type="match status" value="1"/>
</dbReference>
<proteinExistence type="inferred from homology"/>
<evidence type="ECO:0000256" key="2">
    <source>
        <dbReference type="ARBA" id="ARBA00018339"/>
    </source>
</evidence>
<reference evidence="8" key="1">
    <citation type="submission" date="2025-08" db="UniProtKB">
        <authorList>
            <consortium name="RefSeq"/>
        </authorList>
    </citation>
    <scope>IDENTIFICATION</scope>
    <source>
        <tissue evidence="8">Whole Larva</tissue>
    </source>
</reference>
<feature type="region of interest" description="Disordered" evidence="6">
    <location>
        <begin position="258"/>
        <end position="293"/>
    </location>
</feature>
<evidence type="ECO:0000313" key="8">
    <source>
        <dbReference type="RefSeq" id="XP_017773354.1"/>
    </source>
</evidence>
<gene>
    <name evidence="8" type="primary">LOC108560352</name>
</gene>
<evidence type="ECO:0000256" key="5">
    <source>
        <dbReference type="PIRNR" id="PIRNR017302"/>
    </source>
</evidence>
<dbReference type="PANTHER" id="PTHR14211">
    <property type="entry name" value="GLIOMA SUPPRESSOR CANDIDATE REGION GENE 2"/>
    <property type="match status" value="1"/>
</dbReference>
<evidence type="ECO:0000256" key="1">
    <source>
        <dbReference type="ARBA" id="ARBA00008838"/>
    </source>
</evidence>
<comment type="function">
    <text evidence="5">May play a role in ribosome biogenesis.</text>
</comment>
<dbReference type="RefSeq" id="XP_017773354.1">
    <property type="nucleotide sequence ID" value="XM_017917865.1"/>
</dbReference>
<keyword evidence="7" id="KW-1185">Reference proteome</keyword>
<keyword evidence="3 5" id="KW-0690">Ribosome biogenesis</keyword>
<feature type="region of interest" description="Disordered" evidence="6">
    <location>
        <begin position="89"/>
        <end position="108"/>
    </location>
</feature>
<dbReference type="InterPro" id="IPR011687">
    <property type="entry name" value="Nop53/GLTSCR2"/>
</dbReference>
<comment type="similarity">
    <text evidence="1 5">Belongs to the NOP53 family.</text>
</comment>
<dbReference type="GeneID" id="108560352"/>
<evidence type="ECO:0000256" key="3">
    <source>
        <dbReference type="ARBA" id="ARBA00022517"/>
    </source>
</evidence>
<accession>A0ABM1MFK4</accession>
<name>A0ABM1MFK4_NICVS</name>
<organism evidence="7 8">
    <name type="scientific">Nicrophorus vespilloides</name>
    <name type="common">Boreal carrion beetle</name>
    <dbReference type="NCBI Taxonomy" id="110193"/>
    <lineage>
        <taxon>Eukaryota</taxon>
        <taxon>Metazoa</taxon>
        <taxon>Ecdysozoa</taxon>
        <taxon>Arthropoda</taxon>
        <taxon>Hexapoda</taxon>
        <taxon>Insecta</taxon>
        <taxon>Pterygota</taxon>
        <taxon>Neoptera</taxon>
        <taxon>Endopterygota</taxon>
        <taxon>Coleoptera</taxon>
        <taxon>Polyphaga</taxon>
        <taxon>Staphyliniformia</taxon>
        <taxon>Silphidae</taxon>
        <taxon>Nicrophorinae</taxon>
        <taxon>Nicrophorus</taxon>
    </lineage>
</organism>
<keyword evidence="4 5" id="KW-0539">Nucleus</keyword>
<evidence type="ECO:0000256" key="6">
    <source>
        <dbReference type="SAM" id="MobiDB-lite"/>
    </source>
</evidence>
<evidence type="ECO:0000313" key="7">
    <source>
        <dbReference type="Proteomes" id="UP000695000"/>
    </source>
</evidence>